<proteinExistence type="inferred from homology"/>
<dbReference type="Gene3D" id="2.60.120.330">
    <property type="entry name" value="B-lactam Antibiotic, Isopenicillin N Synthase, Chain"/>
    <property type="match status" value="1"/>
</dbReference>
<evidence type="ECO:0000256" key="3">
    <source>
        <dbReference type="ARBA" id="ARBA00023002"/>
    </source>
</evidence>
<dbReference type="PRINTS" id="PR00682">
    <property type="entry name" value="IPNSYNTHASE"/>
</dbReference>
<dbReference type="SUPFAM" id="SSF51197">
    <property type="entry name" value="Clavaminate synthase-like"/>
    <property type="match status" value="1"/>
</dbReference>
<dbReference type="InterPro" id="IPR027443">
    <property type="entry name" value="IPNS-like_sf"/>
</dbReference>
<evidence type="ECO:0000256" key="4">
    <source>
        <dbReference type="ARBA" id="ARBA00023004"/>
    </source>
</evidence>
<reference evidence="7" key="1">
    <citation type="submission" date="2021-01" db="EMBL/GenBank/DDBJ databases">
        <authorList>
            <person name="Kaushik A."/>
        </authorList>
    </citation>
    <scope>NUCLEOTIDE SEQUENCE</scope>
    <source>
        <strain evidence="7">AG1-1C</strain>
    </source>
</reference>
<dbReference type="InterPro" id="IPR044861">
    <property type="entry name" value="IPNS-like_FE2OG_OXY"/>
</dbReference>
<dbReference type="PANTHER" id="PTHR10209">
    <property type="entry name" value="OXIDOREDUCTASE, 2OG-FE II OXYGENASE FAMILY PROTEIN"/>
    <property type="match status" value="1"/>
</dbReference>
<evidence type="ECO:0000256" key="1">
    <source>
        <dbReference type="ARBA" id="ARBA00008056"/>
    </source>
</evidence>
<sequence length="225" mass="25138">MVTYSDISGLSGGADSKAQVVSAIQEACIHVGFFYVKNHGIDETSIASTVNAARRFYELPMEEKMKLDYHNTTYFRGYYPITKKKYFHESFELGPEVNVPSNSSLSGPNLWPSEHVIQGFREPLLKYYQEAVELGMKLLSAFALALNLPEDYFVDKVQTVPATMRITHYPPQAKETNKGAPGLGEHTDFQLFTILWQDDKGGLQALNPSGEWIDAVPIPGTLVIK</sequence>
<protein>
    <recommendedName>
        <fullName evidence="9">Fe2OG dioxygenase domain-containing protein</fullName>
    </recommendedName>
</protein>
<evidence type="ECO:0008006" key="9">
    <source>
        <dbReference type="Google" id="ProtNLM"/>
    </source>
</evidence>
<gene>
    <name evidence="7" type="ORF">RDB_LOCUS47394</name>
</gene>
<keyword evidence="2" id="KW-0479">Metal-binding</keyword>
<dbReference type="Pfam" id="PF14226">
    <property type="entry name" value="DIOX_N"/>
    <property type="match status" value="1"/>
</dbReference>
<comment type="similarity">
    <text evidence="1">Belongs to the iron/ascorbate-dependent oxidoreductase family.</text>
</comment>
<dbReference type="InterPro" id="IPR026992">
    <property type="entry name" value="DIOX_N"/>
</dbReference>
<dbReference type="AlphaFoldDB" id="A0A8H3A507"/>
<evidence type="ECO:0000259" key="5">
    <source>
        <dbReference type="Pfam" id="PF03171"/>
    </source>
</evidence>
<evidence type="ECO:0000256" key="2">
    <source>
        <dbReference type="ARBA" id="ARBA00022723"/>
    </source>
</evidence>
<keyword evidence="3" id="KW-0560">Oxidoreductase</keyword>
<dbReference type="GO" id="GO:0046872">
    <property type="term" value="F:metal ion binding"/>
    <property type="evidence" value="ECO:0007669"/>
    <property type="project" value="UniProtKB-KW"/>
</dbReference>
<feature type="domain" description="Non-haem dioxygenase N-terminal" evidence="6">
    <location>
        <begin position="6"/>
        <end position="114"/>
    </location>
</feature>
<comment type="caution">
    <text evidence="7">The sequence shown here is derived from an EMBL/GenBank/DDBJ whole genome shotgun (WGS) entry which is preliminary data.</text>
</comment>
<evidence type="ECO:0000259" key="6">
    <source>
        <dbReference type="Pfam" id="PF14226"/>
    </source>
</evidence>
<evidence type="ECO:0000313" key="8">
    <source>
        <dbReference type="Proteomes" id="UP000663846"/>
    </source>
</evidence>
<dbReference type="Pfam" id="PF03171">
    <property type="entry name" value="2OG-FeII_Oxy"/>
    <property type="match status" value="1"/>
</dbReference>
<name>A0A8H3A507_9AGAM</name>
<organism evidence="7 8">
    <name type="scientific">Rhizoctonia solani</name>
    <dbReference type="NCBI Taxonomy" id="456999"/>
    <lineage>
        <taxon>Eukaryota</taxon>
        <taxon>Fungi</taxon>
        <taxon>Dikarya</taxon>
        <taxon>Basidiomycota</taxon>
        <taxon>Agaricomycotina</taxon>
        <taxon>Agaricomycetes</taxon>
        <taxon>Cantharellales</taxon>
        <taxon>Ceratobasidiaceae</taxon>
        <taxon>Rhizoctonia</taxon>
    </lineage>
</organism>
<accession>A0A8H3A507</accession>
<keyword evidence="4" id="KW-0408">Iron</keyword>
<dbReference type="PANTHER" id="PTHR10209:SF881">
    <property type="entry name" value="FI07970P-RELATED"/>
    <property type="match status" value="1"/>
</dbReference>
<feature type="domain" description="Isopenicillin N synthase-like Fe(2+) 2OG dioxygenase" evidence="5">
    <location>
        <begin position="163"/>
        <end position="224"/>
    </location>
</feature>
<evidence type="ECO:0000313" key="7">
    <source>
        <dbReference type="EMBL" id="CAE6393918.1"/>
    </source>
</evidence>
<dbReference type="GO" id="GO:0016491">
    <property type="term" value="F:oxidoreductase activity"/>
    <property type="evidence" value="ECO:0007669"/>
    <property type="project" value="UniProtKB-KW"/>
</dbReference>
<dbReference type="Proteomes" id="UP000663846">
    <property type="component" value="Unassembled WGS sequence"/>
</dbReference>
<dbReference type="EMBL" id="CAJMWS010000297">
    <property type="protein sequence ID" value="CAE6393918.1"/>
    <property type="molecule type" value="Genomic_DNA"/>
</dbReference>